<dbReference type="CDD" id="cd02440">
    <property type="entry name" value="AdoMet_MTases"/>
    <property type="match status" value="1"/>
</dbReference>
<dbReference type="PANTHER" id="PTHR43861:SF1">
    <property type="entry name" value="TRANS-ACONITATE 2-METHYLTRANSFERASE"/>
    <property type="match status" value="1"/>
</dbReference>
<gene>
    <name evidence="2" type="ORF">FL583_22280</name>
</gene>
<keyword evidence="3" id="KW-1185">Reference proteome</keyword>
<dbReference type="Proteomes" id="UP000317982">
    <property type="component" value="Unassembled WGS sequence"/>
</dbReference>
<name>A0A545ANF3_9ACTN</name>
<dbReference type="InterPro" id="IPR029063">
    <property type="entry name" value="SAM-dependent_MTases_sf"/>
</dbReference>
<evidence type="ECO:0000256" key="1">
    <source>
        <dbReference type="SAM" id="MobiDB-lite"/>
    </source>
</evidence>
<dbReference type="Pfam" id="PF13489">
    <property type="entry name" value="Methyltransf_23"/>
    <property type="match status" value="1"/>
</dbReference>
<comment type="caution">
    <text evidence="2">The sequence shown here is derived from an EMBL/GenBank/DDBJ whole genome shotgun (WGS) entry which is preliminary data.</text>
</comment>
<dbReference type="PANTHER" id="PTHR43861">
    <property type="entry name" value="TRANS-ACONITATE 2-METHYLTRANSFERASE-RELATED"/>
    <property type="match status" value="1"/>
</dbReference>
<feature type="region of interest" description="Disordered" evidence="1">
    <location>
        <begin position="1"/>
        <end position="39"/>
    </location>
</feature>
<keyword evidence="2" id="KW-0808">Transferase</keyword>
<protein>
    <submittedName>
        <fullName evidence="2">Class I SAM-dependent methyltransferase</fullName>
    </submittedName>
</protein>
<evidence type="ECO:0000313" key="2">
    <source>
        <dbReference type="EMBL" id="TQS42791.1"/>
    </source>
</evidence>
<dbReference type="GO" id="GO:0032259">
    <property type="term" value="P:methylation"/>
    <property type="evidence" value="ECO:0007669"/>
    <property type="project" value="UniProtKB-KW"/>
</dbReference>
<reference evidence="2 3" key="1">
    <citation type="submission" date="2019-07" db="EMBL/GenBank/DDBJ databases">
        <title>Cryptosporangium phraense sp. nov., isolated from plant litter.</title>
        <authorList>
            <person name="Suriyachadkun C."/>
        </authorList>
    </citation>
    <scope>NUCLEOTIDE SEQUENCE [LARGE SCALE GENOMIC DNA]</scope>
    <source>
        <strain evidence="2 3">A-T 5661</strain>
    </source>
</reference>
<dbReference type="AlphaFoldDB" id="A0A545ANF3"/>
<dbReference type="SUPFAM" id="SSF53335">
    <property type="entry name" value="S-adenosyl-L-methionine-dependent methyltransferases"/>
    <property type="match status" value="1"/>
</dbReference>
<keyword evidence="2" id="KW-0489">Methyltransferase</keyword>
<dbReference type="OrthoDB" id="9795634at2"/>
<dbReference type="EMBL" id="VIRS01000016">
    <property type="protein sequence ID" value="TQS42791.1"/>
    <property type="molecule type" value="Genomic_DNA"/>
</dbReference>
<evidence type="ECO:0000313" key="3">
    <source>
        <dbReference type="Proteomes" id="UP000317982"/>
    </source>
</evidence>
<organism evidence="2 3">
    <name type="scientific">Cryptosporangium phraense</name>
    <dbReference type="NCBI Taxonomy" id="2593070"/>
    <lineage>
        <taxon>Bacteria</taxon>
        <taxon>Bacillati</taxon>
        <taxon>Actinomycetota</taxon>
        <taxon>Actinomycetes</taxon>
        <taxon>Cryptosporangiales</taxon>
        <taxon>Cryptosporangiaceae</taxon>
        <taxon>Cryptosporangium</taxon>
    </lineage>
</organism>
<proteinExistence type="predicted"/>
<dbReference type="InParanoid" id="A0A545ANF3"/>
<dbReference type="Gene3D" id="3.40.50.150">
    <property type="entry name" value="Vaccinia Virus protein VP39"/>
    <property type="match status" value="1"/>
</dbReference>
<accession>A0A545ANF3</accession>
<sequence length="292" mass="31183">MGGLPVGEAMSATAARSDTPTETGVDDRHLTRPGTPMIGPYSTNQMDDFYAALSRGEAKPSGLMNLLQHLLVAEQCAPGSRVLDVCCGRGLALPLLYRYAPQIAGYVGLDISTDNLTEARDRIDALRTAYGDLFPVNLLECDVAEPWPALPSFTVALYTSALEHLPFELGAQSLRNTAAALAPGGVLYLSTPAAVGPPPRPLQYRVHVYEWSRDEVEQVVSDAGLIVEDVIGLLPPERDVVEGALAGRYGDAAADWYRDLADRVPAALLDAVSAVAVPDVATELLFVCRRPA</sequence>
<dbReference type="GO" id="GO:0008168">
    <property type="term" value="F:methyltransferase activity"/>
    <property type="evidence" value="ECO:0007669"/>
    <property type="project" value="UniProtKB-KW"/>
</dbReference>